<reference evidence="6 7" key="1">
    <citation type="submission" date="2017-03" db="EMBL/GenBank/DDBJ databases">
        <title>Genome of the blue death feigning beetle - Asbolus verrucosus.</title>
        <authorList>
            <person name="Rider S.D."/>
        </authorList>
    </citation>
    <scope>NUCLEOTIDE SEQUENCE [LARGE SCALE GENOMIC DNA]</scope>
    <source>
        <strain evidence="6">Butters</strain>
        <tissue evidence="6">Head and leg muscle</tissue>
    </source>
</reference>
<dbReference type="OrthoDB" id="408177at2759"/>
<name>A0A482VBV9_ASBVE</name>
<dbReference type="SMART" id="SM00564">
    <property type="entry name" value="PQQ"/>
    <property type="match status" value="4"/>
</dbReference>
<dbReference type="InterPro" id="IPR045851">
    <property type="entry name" value="AMP-bd_C_sf"/>
</dbReference>
<keyword evidence="1" id="KW-0596">Phosphopantetheine</keyword>
<gene>
    <name evidence="6" type="ORF">BDFB_001920</name>
</gene>
<dbReference type="InterPro" id="IPR000873">
    <property type="entry name" value="AMP-dep_synth/lig_dom"/>
</dbReference>
<dbReference type="Proteomes" id="UP000292052">
    <property type="component" value="Unassembled WGS sequence"/>
</dbReference>
<dbReference type="AlphaFoldDB" id="A0A482VBV9"/>
<dbReference type="Gene3D" id="2.130.10.10">
    <property type="entry name" value="YVTN repeat-like/Quinoprotein amine dehydrogenase"/>
    <property type="match status" value="1"/>
</dbReference>
<evidence type="ECO:0000259" key="3">
    <source>
        <dbReference type="Pfam" id="PF00501"/>
    </source>
</evidence>
<dbReference type="SUPFAM" id="SSF50998">
    <property type="entry name" value="Quinoprotein alcohol dehydrogenase-like"/>
    <property type="match status" value="1"/>
</dbReference>
<dbReference type="SUPFAM" id="SSF56801">
    <property type="entry name" value="Acetyl-CoA synthetase-like"/>
    <property type="match status" value="1"/>
</dbReference>
<dbReference type="SUPFAM" id="SSF47336">
    <property type="entry name" value="ACP-like"/>
    <property type="match status" value="1"/>
</dbReference>
<dbReference type="EMBL" id="QDEB01116659">
    <property type="protein sequence ID" value="RZB40712.1"/>
    <property type="molecule type" value="Genomic_DNA"/>
</dbReference>
<dbReference type="Pfam" id="PF13570">
    <property type="entry name" value="Beta-prop_ACSF4"/>
    <property type="match status" value="1"/>
</dbReference>
<feature type="domain" description="AMP-dependent synthetase/ligase" evidence="3">
    <location>
        <begin position="66"/>
        <end position="262"/>
    </location>
</feature>
<evidence type="ECO:0000256" key="2">
    <source>
        <dbReference type="ARBA" id="ARBA00022553"/>
    </source>
</evidence>
<evidence type="ECO:0000256" key="1">
    <source>
        <dbReference type="ARBA" id="ARBA00022450"/>
    </source>
</evidence>
<evidence type="ECO:0000313" key="7">
    <source>
        <dbReference type="Proteomes" id="UP000292052"/>
    </source>
</evidence>
<comment type="caution">
    <text evidence="6">The sequence shown here is derived from an EMBL/GenBank/DDBJ whole genome shotgun (WGS) entry which is preliminary data.</text>
</comment>
<dbReference type="InterPro" id="IPR015943">
    <property type="entry name" value="WD40/YVTN_repeat-like_dom_sf"/>
</dbReference>
<protein>
    <submittedName>
        <fullName evidence="6">Acyl-CoA synthetase family member 4-like</fullName>
    </submittedName>
</protein>
<feature type="domain" description="Pyrrolo-quinoline quinone repeat" evidence="5">
    <location>
        <begin position="519"/>
        <end position="828"/>
    </location>
</feature>
<dbReference type="InterPro" id="IPR009081">
    <property type="entry name" value="PP-bd_ACP"/>
</dbReference>
<evidence type="ECO:0000259" key="4">
    <source>
        <dbReference type="Pfam" id="PF00550"/>
    </source>
</evidence>
<dbReference type="InterPro" id="IPR018391">
    <property type="entry name" value="PQQ_b-propeller_rpt"/>
</dbReference>
<dbReference type="GO" id="GO:0043041">
    <property type="term" value="P:amino acid activation for nonribosomal peptide biosynthetic process"/>
    <property type="evidence" value="ECO:0007669"/>
    <property type="project" value="TreeGrafter"/>
</dbReference>
<feature type="non-terminal residue" evidence="6">
    <location>
        <position position="828"/>
    </location>
</feature>
<dbReference type="InterPro" id="IPR042099">
    <property type="entry name" value="ANL_N_sf"/>
</dbReference>
<dbReference type="InterPro" id="IPR002372">
    <property type="entry name" value="PQQ_rpt_dom"/>
</dbReference>
<dbReference type="PANTHER" id="PTHR44394:SF1">
    <property type="entry name" value="BETA-ALANINE-ACTIVATING ENZYME"/>
    <property type="match status" value="1"/>
</dbReference>
<proteinExistence type="predicted"/>
<dbReference type="InterPro" id="IPR006162">
    <property type="entry name" value="Ppantetheine_attach_site"/>
</dbReference>
<keyword evidence="2" id="KW-0597">Phosphoprotein</keyword>
<accession>A0A482VBV9</accession>
<dbReference type="PROSITE" id="PS00012">
    <property type="entry name" value="PHOSPHOPANTETHEINE"/>
    <property type="match status" value="1"/>
</dbReference>
<organism evidence="6 7">
    <name type="scientific">Asbolus verrucosus</name>
    <name type="common">Desert ironclad beetle</name>
    <dbReference type="NCBI Taxonomy" id="1661398"/>
    <lineage>
        <taxon>Eukaryota</taxon>
        <taxon>Metazoa</taxon>
        <taxon>Ecdysozoa</taxon>
        <taxon>Arthropoda</taxon>
        <taxon>Hexapoda</taxon>
        <taxon>Insecta</taxon>
        <taxon>Pterygota</taxon>
        <taxon>Neoptera</taxon>
        <taxon>Endopterygota</taxon>
        <taxon>Coleoptera</taxon>
        <taxon>Polyphaga</taxon>
        <taxon>Cucujiformia</taxon>
        <taxon>Tenebrionidae</taxon>
        <taxon>Pimeliinae</taxon>
        <taxon>Asbolus</taxon>
    </lineage>
</organism>
<dbReference type="Pfam" id="PF00501">
    <property type="entry name" value="AMP-binding"/>
    <property type="match status" value="1"/>
</dbReference>
<dbReference type="Gene3D" id="1.10.1200.10">
    <property type="entry name" value="ACP-like"/>
    <property type="match status" value="1"/>
</dbReference>
<dbReference type="Pfam" id="PF00550">
    <property type="entry name" value="PP-binding"/>
    <property type="match status" value="1"/>
</dbReference>
<evidence type="ECO:0000259" key="5">
    <source>
        <dbReference type="Pfam" id="PF13570"/>
    </source>
</evidence>
<evidence type="ECO:0000313" key="6">
    <source>
        <dbReference type="EMBL" id="RZB40712.1"/>
    </source>
</evidence>
<dbReference type="Gene3D" id="3.40.50.12780">
    <property type="entry name" value="N-terminal domain of ligase-like"/>
    <property type="match status" value="1"/>
</dbReference>
<dbReference type="InterPro" id="IPR011047">
    <property type="entry name" value="Quinoprotein_ADH-like_sf"/>
</dbReference>
<dbReference type="Gene3D" id="3.30.300.30">
    <property type="match status" value="1"/>
</dbReference>
<keyword evidence="7" id="KW-1185">Reference proteome</keyword>
<dbReference type="InterPro" id="IPR036736">
    <property type="entry name" value="ACP-like_sf"/>
</dbReference>
<dbReference type="InterPro" id="IPR052091">
    <property type="entry name" value="Beta-ala_Activ/Resist"/>
</dbReference>
<dbReference type="PANTHER" id="PTHR44394">
    <property type="entry name" value="BETA-ALANINE-ACTIVATING ENZYME"/>
    <property type="match status" value="1"/>
</dbReference>
<dbReference type="STRING" id="1661398.A0A482VBV9"/>
<sequence length="828" mass="92940">MDDLKNNKAIILSDGGVIESMLTYEDVGKIRDRISEFIAKYVTTKHLCIGLKMTHNIYIPSLVLRTSGTTGQNKFVHVGKHCIESNITSLSRIFRITSSDTIYFGTPLTFDPSMIELLLAIHNNACLLITLPKTKLNPALLYKTLFHTVNGVNILQIVPSLFMRWSQQHICSILMNHSLKILAFGGEQFPQSILHYQKSDSLRIFNLYGITEVSCWASAHEISLSDDPIPIGKALDDTIIEIRDDNGSRVVNGEGEIYVGSDSRVCLIDDEVGREGLIFRETGDVGVVSNGNIFYKGRKNDAFKRWGHKIHLSKIEELVERATGLDNKCVWVKSKSKLLLFLIHDHRDNNTKDKVIDKIRIKLLHALPRHYFPDYIDFIRKCPITVHGKVNKKVLEAIYLKKDKNKSLICVDTFKSLICKYFGLDHCQLDDLANSTFFDIGGNSILAIQLLNEFKDELGIEYPPDLPTALFEKDLGSCFDCLQNVQVIQKRNQQEKYCISTKKIKTCQISLKIVWCYNLHACVDSSPLVFTEENRIVVAVGSFSHIFAVVDGVTGEEINKFVLPDVVESSPCLSPCHNYLYVGCFDGKIYCLDWRDGKIQWAYSTGDRIKCRPVLCQGSTSIVFGSYDKHVHCVNILKEGTLVWKTFTSESLISSPLVEDGKIFIATICGTCLCLSEITGTILWKYKSGSPIFGGPCFCNNMTIWPGVQGKVVGLTNDGVKKWHFECGGHLYSSLLLYNDFVIFGCHDQNLYILQVSDSVELARVVSLDKISCGATTCEVDGKRVVVVATDDGCIYLVDFEGFVVGDIRLPNQIFSSVTTWKDKIYVG</sequence>
<feature type="domain" description="Carrier" evidence="4">
    <location>
        <begin position="414"/>
        <end position="465"/>
    </location>
</feature>